<organism evidence="1 2">
    <name type="scientific">Shewanella sairae</name>
    <dbReference type="NCBI Taxonomy" id="190310"/>
    <lineage>
        <taxon>Bacteria</taxon>
        <taxon>Pseudomonadati</taxon>
        <taxon>Pseudomonadota</taxon>
        <taxon>Gammaproteobacteria</taxon>
        <taxon>Alteromonadales</taxon>
        <taxon>Shewanellaceae</taxon>
        <taxon>Shewanella</taxon>
    </lineage>
</organism>
<dbReference type="EMBL" id="BPEY01000026">
    <property type="protein sequence ID" value="GIU45082.1"/>
    <property type="molecule type" value="Genomic_DNA"/>
</dbReference>
<sequence length="60" mass="7012">MRCCKLAGIYQHDIFLNLASHHSLANLTLFKRQFTITHVEQQLLSYDFNLNNDLQGITFD</sequence>
<proteinExistence type="predicted"/>
<dbReference type="Proteomes" id="UP000887104">
    <property type="component" value="Unassembled WGS sequence"/>
</dbReference>
<keyword evidence="2" id="KW-1185">Reference proteome</keyword>
<evidence type="ECO:0000313" key="2">
    <source>
        <dbReference type="Proteomes" id="UP000887104"/>
    </source>
</evidence>
<comment type="caution">
    <text evidence="1">The sequence shown here is derived from an EMBL/GenBank/DDBJ whole genome shotgun (WGS) entry which is preliminary data.</text>
</comment>
<reference evidence="1" key="1">
    <citation type="submission" date="2021-05" db="EMBL/GenBank/DDBJ databases">
        <title>Molecular characterization for Shewanella algae harboring chromosomal blaOXA-55-like strains isolated from clinical and environment sample.</title>
        <authorList>
            <person name="Ohama Y."/>
            <person name="Aoki K."/>
            <person name="Harada S."/>
            <person name="Moriya K."/>
            <person name="Ishii Y."/>
            <person name="Tateda K."/>
        </authorList>
    </citation>
    <scope>NUCLEOTIDE SEQUENCE</scope>
    <source>
        <strain evidence="1">JCM 11563</strain>
    </source>
</reference>
<name>A0ABQ4PC03_9GAMM</name>
<evidence type="ECO:0000313" key="1">
    <source>
        <dbReference type="EMBL" id="GIU45082.1"/>
    </source>
</evidence>
<accession>A0ABQ4PC03</accession>
<protein>
    <submittedName>
        <fullName evidence="1">Uncharacterized protein</fullName>
    </submittedName>
</protein>
<gene>
    <name evidence="1" type="ORF">TUM4438_17730</name>
</gene>